<feature type="compositionally biased region" description="Basic and acidic residues" evidence="14">
    <location>
        <begin position="647"/>
        <end position="665"/>
    </location>
</feature>
<dbReference type="Pfam" id="PF12705">
    <property type="entry name" value="PDDEXK_1"/>
    <property type="match status" value="1"/>
</dbReference>
<dbReference type="GO" id="GO:0004527">
    <property type="term" value="F:exonuclease activity"/>
    <property type="evidence" value="ECO:0007669"/>
    <property type="project" value="UniProtKB-KW"/>
</dbReference>
<dbReference type="InterPro" id="IPR014152">
    <property type="entry name" value="AddA"/>
</dbReference>
<dbReference type="InterPro" id="IPR014016">
    <property type="entry name" value="UvrD-like_ATP-bd"/>
</dbReference>
<dbReference type="GO" id="GO:0003677">
    <property type="term" value="F:DNA binding"/>
    <property type="evidence" value="ECO:0007669"/>
    <property type="project" value="UniProtKB-KW"/>
</dbReference>
<evidence type="ECO:0000313" key="17">
    <source>
        <dbReference type="Proteomes" id="UP000233375"/>
    </source>
</evidence>
<reference evidence="16 17" key="1">
    <citation type="journal article" date="2003" name="Int. J. Syst. Evol. Microbiol.">
        <title>Bacillus nealsonii sp. nov., isolated from a spacecraft-assembly facility, whose spores are gamma-radiation resistant.</title>
        <authorList>
            <person name="Venkateswaran K."/>
            <person name="Kempf M."/>
            <person name="Chen F."/>
            <person name="Satomi M."/>
            <person name="Nicholson W."/>
            <person name="Kern R."/>
        </authorList>
    </citation>
    <scope>NUCLEOTIDE SEQUENCE [LARGE SCALE GENOMIC DNA]</scope>
    <source>
        <strain evidence="16 17">FO-92</strain>
    </source>
</reference>
<keyword evidence="5 16" id="KW-0347">Helicase</keyword>
<keyword evidence="2" id="KW-0547">Nucleotide-binding</keyword>
<dbReference type="Gene3D" id="3.90.320.10">
    <property type="match status" value="1"/>
</dbReference>
<evidence type="ECO:0000256" key="2">
    <source>
        <dbReference type="ARBA" id="ARBA00022741"/>
    </source>
</evidence>
<evidence type="ECO:0000256" key="13">
    <source>
        <dbReference type="ARBA" id="ARBA00048988"/>
    </source>
</evidence>
<keyword evidence="17" id="KW-1185">Reference proteome</keyword>
<dbReference type="GO" id="GO:0043138">
    <property type="term" value="F:3'-5' DNA helicase activity"/>
    <property type="evidence" value="ECO:0007669"/>
    <property type="project" value="UniProtKB-EC"/>
</dbReference>
<evidence type="ECO:0000256" key="8">
    <source>
        <dbReference type="ARBA" id="ARBA00023125"/>
    </source>
</evidence>
<evidence type="ECO:0000256" key="6">
    <source>
        <dbReference type="ARBA" id="ARBA00022839"/>
    </source>
</evidence>
<organism evidence="16 17">
    <name type="scientific">Niallia nealsonii</name>
    <dbReference type="NCBI Taxonomy" id="115979"/>
    <lineage>
        <taxon>Bacteria</taxon>
        <taxon>Bacillati</taxon>
        <taxon>Bacillota</taxon>
        <taxon>Bacilli</taxon>
        <taxon>Bacillales</taxon>
        <taxon>Bacillaceae</taxon>
        <taxon>Niallia</taxon>
    </lineage>
</organism>
<evidence type="ECO:0000256" key="7">
    <source>
        <dbReference type="ARBA" id="ARBA00022840"/>
    </source>
</evidence>
<dbReference type="PANTHER" id="PTHR11070">
    <property type="entry name" value="UVRD / RECB / PCRA DNA HELICASE FAMILY MEMBER"/>
    <property type="match status" value="1"/>
</dbReference>
<dbReference type="GO" id="GO:0005524">
    <property type="term" value="F:ATP binding"/>
    <property type="evidence" value="ECO:0007669"/>
    <property type="project" value="UniProtKB-KW"/>
</dbReference>
<feature type="region of interest" description="Disordered" evidence="14">
    <location>
        <begin position="644"/>
        <end position="665"/>
    </location>
</feature>
<keyword evidence="4" id="KW-0378">Hydrolase</keyword>
<dbReference type="Proteomes" id="UP000233375">
    <property type="component" value="Unassembled WGS sequence"/>
</dbReference>
<dbReference type="InterPro" id="IPR014017">
    <property type="entry name" value="DNA_helicase_UvrD-like_C"/>
</dbReference>
<evidence type="ECO:0000256" key="11">
    <source>
        <dbReference type="ARBA" id="ARBA00034617"/>
    </source>
</evidence>
<dbReference type="EMBL" id="PISE01000003">
    <property type="protein sequence ID" value="PKG25475.1"/>
    <property type="molecule type" value="Genomic_DNA"/>
</dbReference>
<dbReference type="GO" id="GO:0005829">
    <property type="term" value="C:cytosol"/>
    <property type="evidence" value="ECO:0007669"/>
    <property type="project" value="TreeGrafter"/>
</dbReference>
<evidence type="ECO:0000256" key="4">
    <source>
        <dbReference type="ARBA" id="ARBA00022801"/>
    </source>
</evidence>
<dbReference type="InterPro" id="IPR011604">
    <property type="entry name" value="PDDEXK-like_dom_sf"/>
</dbReference>
<keyword evidence="6 16" id="KW-0269">Exonuclease</keyword>
<evidence type="ECO:0000256" key="12">
    <source>
        <dbReference type="ARBA" id="ARBA00034808"/>
    </source>
</evidence>
<comment type="caution">
    <text evidence="16">The sequence shown here is derived from an EMBL/GenBank/DDBJ whole genome shotgun (WGS) entry which is preliminary data.</text>
</comment>
<dbReference type="EC" id="5.6.2.4" evidence="12"/>
<evidence type="ECO:0000256" key="10">
    <source>
        <dbReference type="ARBA" id="ARBA00023235"/>
    </source>
</evidence>
<dbReference type="GO" id="GO:0033202">
    <property type="term" value="C:DNA helicase complex"/>
    <property type="evidence" value="ECO:0007669"/>
    <property type="project" value="TreeGrafter"/>
</dbReference>
<name>A0A2N0Z7I5_9BACI</name>
<keyword evidence="10" id="KW-0413">Isomerase</keyword>
<dbReference type="AlphaFoldDB" id="A0A2N0Z7I5"/>
<dbReference type="Pfam" id="PF00580">
    <property type="entry name" value="UvrD-helicase"/>
    <property type="match status" value="1"/>
</dbReference>
<accession>A0A2N0Z7I5</accession>
<keyword evidence="9" id="KW-0234">DNA repair</keyword>
<dbReference type="SUPFAM" id="SSF52540">
    <property type="entry name" value="P-loop containing nucleoside triphosphate hydrolases"/>
    <property type="match status" value="2"/>
</dbReference>
<feature type="domain" description="UvrD-like helicase C-terminal" evidence="15">
    <location>
        <begin position="135"/>
        <end position="426"/>
    </location>
</feature>
<dbReference type="OrthoDB" id="9810135at2"/>
<evidence type="ECO:0000256" key="14">
    <source>
        <dbReference type="SAM" id="MobiDB-lite"/>
    </source>
</evidence>
<dbReference type="SUPFAM" id="SSF52980">
    <property type="entry name" value="Restriction endonuclease-like"/>
    <property type="match status" value="1"/>
</dbReference>
<evidence type="ECO:0000256" key="3">
    <source>
        <dbReference type="ARBA" id="ARBA00022763"/>
    </source>
</evidence>
<dbReference type="GO" id="GO:0006302">
    <property type="term" value="P:double-strand break repair"/>
    <property type="evidence" value="ECO:0007669"/>
    <property type="project" value="InterPro"/>
</dbReference>
<dbReference type="InterPro" id="IPR011335">
    <property type="entry name" value="Restrct_endonuc-II-like"/>
</dbReference>
<evidence type="ECO:0000256" key="9">
    <source>
        <dbReference type="ARBA" id="ARBA00023204"/>
    </source>
</evidence>
<dbReference type="InterPro" id="IPR027417">
    <property type="entry name" value="P-loop_NTPase"/>
</dbReference>
<dbReference type="Gene3D" id="3.40.50.300">
    <property type="entry name" value="P-loop containing nucleotide triphosphate hydrolases"/>
    <property type="match status" value="3"/>
</dbReference>
<dbReference type="GO" id="GO:0000725">
    <property type="term" value="P:recombinational repair"/>
    <property type="evidence" value="ECO:0007669"/>
    <property type="project" value="TreeGrafter"/>
</dbReference>
<dbReference type="InterPro" id="IPR000212">
    <property type="entry name" value="DNA_helicase_UvrD/REP"/>
</dbReference>
<sequence length="862" mass="100474">MERRMRGNSHVRCEWGEKPEIISKAYLSILNLVQESILQLVTADDEVNGNLFMVGDVKQSIYRFRLAEPNLFLSKYLRFQTREDSGYKIDLARNFRSRKEVLYGTNFIFKQIMGVMVGEIEYDESAELVKGASYPEETSYPIDLILVNQKTAEKEEGDKSEGENEEYDAKDLEQSVLEAKVIAKQVTELLENHHEVYDPKTKSYRPIRYKDMVILLRSMTWAPQIMEELKQFNIPTYANLTTGYFESTEVNIMMSLLKVIDNPYQDIPLASIMRSPIMGLNEEELSRIRIANKQGSFYDAVQAFLYEKANREEALYDKIRPFFDMLQNWRTQARQGEVSALIWKLYRDTHFYDFVGGLPGGNQRQANLRALYDRARQYEATSFRGLFRFLRFIERMRDRGNDLGAARALTEQEDVIRIMTIHSSKGLEFPVVFLAGIGRNFNTMDLKKSFLLDKDLGFATKYIHVKNRISYPALAQIAFKKKKKMEMLAEEMRVLYVALTRAKEKLILVGSIKDIEKSKEKWGQMTSHNNWLLDEFDRASANSYLDWIGPALVRHQENISLHSENFYSFPMIGEHPSSWNIHILSKEEVLEFQNEQEEEDNQWLNKVTTGKKIDKESPFKKQLQEVFAWKYSYLDSTVSRSKQSVSELKRQGEKQDEEGGKELLKKESKPLWNRPRFMQEKKLTPAERGTAMHMVMQHINLEETITAKYIERLVEEMITKELLTKEQGEVIEVSAIVSFFESEIGQRMLNADKLVREIPFNIAYPASKVYENWSGSDESILVQGIIDVYFEDEKGSVLLDYKTDTITGKYKGGFIEAKPELFKRYKQQIDLYTDALEKILKRKIDEKYLFFLDGGNPLKMDS</sequence>
<dbReference type="InterPro" id="IPR038726">
    <property type="entry name" value="PDDEXK_AddAB-type"/>
</dbReference>
<dbReference type="PROSITE" id="PS51217">
    <property type="entry name" value="UVRD_HELICASE_CTER"/>
    <property type="match status" value="1"/>
</dbReference>
<dbReference type="Pfam" id="PF13361">
    <property type="entry name" value="UvrD_C"/>
    <property type="match status" value="1"/>
</dbReference>
<keyword evidence="8" id="KW-0238">DNA-binding</keyword>
<keyword evidence="7" id="KW-0067">ATP-binding</keyword>
<keyword evidence="1" id="KW-0540">Nuclease</keyword>
<evidence type="ECO:0000256" key="1">
    <source>
        <dbReference type="ARBA" id="ARBA00022722"/>
    </source>
</evidence>
<evidence type="ECO:0000256" key="5">
    <source>
        <dbReference type="ARBA" id="ARBA00022806"/>
    </source>
</evidence>
<gene>
    <name evidence="16" type="primary">addA</name>
    <name evidence="16" type="ORF">CWS01_01125</name>
</gene>
<keyword evidence="3" id="KW-0227">DNA damage</keyword>
<comment type="catalytic activity">
    <reaction evidence="13">
        <text>ATP + H2O = ADP + phosphate + H(+)</text>
        <dbReference type="Rhea" id="RHEA:13065"/>
        <dbReference type="ChEBI" id="CHEBI:15377"/>
        <dbReference type="ChEBI" id="CHEBI:15378"/>
        <dbReference type="ChEBI" id="CHEBI:30616"/>
        <dbReference type="ChEBI" id="CHEBI:43474"/>
        <dbReference type="ChEBI" id="CHEBI:456216"/>
        <dbReference type="EC" id="5.6.2.4"/>
    </reaction>
</comment>
<dbReference type="GO" id="GO:0016887">
    <property type="term" value="F:ATP hydrolysis activity"/>
    <property type="evidence" value="ECO:0007669"/>
    <property type="project" value="RHEA"/>
</dbReference>
<dbReference type="PANTHER" id="PTHR11070:SF48">
    <property type="entry name" value="ATP-DEPENDENT HELICASE_NUCLEASE SUBUNIT A"/>
    <property type="match status" value="1"/>
</dbReference>
<comment type="catalytic activity">
    <reaction evidence="11">
        <text>Couples ATP hydrolysis with the unwinding of duplex DNA by translocating in the 3'-5' direction.</text>
        <dbReference type="EC" id="5.6.2.4"/>
    </reaction>
</comment>
<evidence type="ECO:0000259" key="15">
    <source>
        <dbReference type="PROSITE" id="PS51217"/>
    </source>
</evidence>
<evidence type="ECO:0000313" key="16">
    <source>
        <dbReference type="EMBL" id="PKG25475.1"/>
    </source>
</evidence>
<proteinExistence type="predicted"/>
<dbReference type="NCBIfam" id="TIGR02785">
    <property type="entry name" value="addA_Gpos"/>
    <property type="match status" value="1"/>
</dbReference>
<protein>
    <recommendedName>
        <fullName evidence="12">DNA 3'-5' helicase</fullName>
        <ecNumber evidence="12">5.6.2.4</ecNumber>
    </recommendedName>
</protein>